<dbReference type="Proteomes" id="UP000799118">
    <property type="component" value="Unassembled WGS sequence"/>
</dbReference>
<proteinExistence type="predicted"/>
<keyword evidence="3 6" id="KW-1133">Transmembrane helix</keyword>
<evidence type="ECO:0000256" key="4">
    <source>
        <dbReference type="ARBA" id="ARBA00023136"/>
    </source>
</evidence>
<dbReference type="InterPro" id="IPR020846">
    <property type="entry name" value="MFS_dom"/>
</dbReference>
<feature type="domain" description="Major facilitator superfamily (MFS) profile" evidence="7">
    <location>
        <begin position="75"/>
        <end position="491"/>
    </location>
</feature>
<reference evidence="8" key="1">
    <citation type="journal article" date="2019" name="Environ. Microbiol.">
        <title>Fungal ecological strategies reflected in gene transcription - a case study of two litter decomposers.</title>
        <authorList>
            <person name="Barbi F."/>
            <person name="Kohler A."/>
            <person name="Barry K."/>
            <person name="Baskaran P."/>
            <person name="Daum C."/>
            <person name="Fauchery L."/>
            <person name="Ihrmark K."/>
            <person name="Kuo A."/>
            <person name="LaButti K."/>
            <person name="Lipzen A."/>
            <person name="Morin E."/>
            <person name="Grigoriev I.V."/>
            <person name="Henrissat B."/>
            <person name="Lindahl B."/>
            <person name="Martin F."/>
        </authorList>
    </citation>
    <scope>NUCLEOTIDE SEQUENCE</scope>
    <source>
        <strain evidence="8">JB14</strain>
    </source>
</reference>
<dbReference type="EMBL" id="ML769415">
    <property type="protein sequence ID" value="KAE9404657.1"/>
    <property type="molecule type" value="Genomic_DNA"/>
</dbReference>
<dbReference type="PANTHER" id="PTHR23502:SF48">
    <property type="entry name" value="MULTIDRUG TRANSPORTER, PUTATIVE (AFU_ORTHOLOGUE AFUA_5G02700)-RELATED"/>
    <property type="match status" value="1"/>
</dbReference>
<dbReference type="GO" id="GO:0005886">
    <property type="term" value="C:plasma membrane"/>
    <property type="evidence" value="ECO:0007669"/>
    <property type="project" value="TreeGrafter"/>
</dbReference>
<accession>A0A6A4I6F8</accession>
<dbReference type="PANTHER" id="PTHR23502">
    <property type="entry name" value="MAJOR FACILITATOR SUPERFAMILY"/>
    <property type="match status" value="1"/>
</dbReference>
<keyword evidence="9" id="KW-1185">Reference proteome</keyword>
<feature type="region of interest" description="Disordered" evidence="5">
    <location>
        <begin position="1"/>
        <end position="21"/>
    </location>
</feature>
<evidence type="ECO:0000313" key="8">
    <source>
        <dbReference type="EMBL" id="KAE9404657.1"/>
    </source>
</evidence>
<feature type="transmembrane region" description="Helical" evidence="6">
    <location>
        <begin position="397"/>
        <end position="419"/>
    </location>
</feature>
<feature type="transmembrane region" description="Helical" evidence="6">
    <location>
        <begin position="140"/>
        <end position="159"/>
    </location>
</feature>
<organism evidence="8 9">
    <name type="scientific">Gymnopus androsaceus JB14</name>
    <dbReference type="NCBI Taxonomy" id="1447944"/>
    <lineage>
        <taxon>Eukaryota</taxon>
        <taxon>Fungi</taxon>
        <taxon>Dikarya</taxon>
        <taxon>Basidiomycota</taxon>
        <taxon>Agaricomycotina</taxon>
        <taxon>Agaricomycetes</taxon>
        <taxon>Agaricomycetidae</taxon>
        <taxon>Agaricales</taxon>
        <taxon>Marasmiineae</taxon>
        <taxon>Omphalotaceae</taxon>
        <taxon>Gymnopus</taxon>
    </lineage>
</organism>
<protein>
    <submittedName>
        <fullName evidence="8">MFS polyamine transporter</fullName>
    </submittedName>
</protein>
<dbReference type="InterPro" id="IPR011701">
    <property type="entry name" value="MFS"/>
</dbReference>
<feature type="transmembrane region" description="Helical" evidence="6">
    <location>
        <begin position="73"/>
        <end position="93"/>
    </location>
</feature>
<dbReference type="GO" id="GO:0022857">
    <property type="term" value="F:transmembrane transporter activity"/>
    <property type="evidence" value="ECO:0007669"/>
    <property type="project" value="InterPro"/>
</dbReference>
<keyword evidence="2 6" id="KW-0812">Transmembrane</keyword>
<dbReference type="OrthoDB" id="6770063at2759"/>
<dbReference type="PROSITE" id="PS50850">
    <property type="entry name" value="MFS"/>
    <property type="match status" value="1"/>
</dbReference>
<feature type="transmembrane region" description="Helical" evidence="6">
    <location>
        <begin position="371"/>
        <end position="391"/>
    </location>
</feature>
<evidence type="ECO:0000256" key="3">
    <source>
        <dbReference type="ARBA" id="ARBA00022989"/>
    </source>
</evidence>
<dbReference type="InterPro" id="IPR036259">
    <property type="entry name" value="MFS_trans_sf"/>
</dbReference>
<gene>
    <name evidence="8" type="ORF">BT96DRAFT_916750</name>
</gene>
<feature type="transmembrane region" description="Helical" evidence="6">
    <location>
        <begin position="113"/>
        <end position="133"/>
    </location>
</feature>
<dbReference type="FunFam" id="1.20.1250.20:FF:000011">
    <property type="entry name" value="MFS multidrug transporter, putative"/>
    <property type="match status" value="1"/>
</dbReference>
<feature type="transmembrane region" description="Helical" evidence="6">
    <location>
        <begin position="296"/>
        <end position="321"/>
    </location>
</feature>
<feature type="region of interest" description="Disordered" evidence="5">
    <location>
        <begin position="495"/>
        <end position="520"/>
    </location>
</feature>
<evidence type="ECO:0000256" key="1">
    <source>
        <dbReference type="ARBA" id="ARBA00004141"/>
    </source>
</evidence>
<feature type="transmembrane region" description="Helical" evidence="6">
    <location>
        <begin position="327"/>
        <end position="350"/>
    </location>
</feature>
<feature type="transmembrane region" description="Helical" evidence="6">
    <location>
        <begin position="465"/>
        <end position="485"/>
    </location>
</feature>
<keyword evidence="4 6" id="KW-0472">Membrane</keyword>
<dbReference type="SUPFAM" id="SSF103473">
    <property type="entry name" value="MFS general substrate transporter"/>
    <property type="match status" value="1"/>
</dbReference>
<dbReference type="AlphaFoldDB" id="A0A6A4I6F8"/>
<sequence length="520" mass="57431">MASEPAEAVFARPPALSQEQEDEYRTLDRRDLFWEPTTLAALERSYTASGIHVVRFEAGKGEDPREWSKRRKWFVTLTTAFLCTSAALGSSIVTGDMSGPVSDLNTTQEIVNLTVTCFVIGFGIGPLFFAPLSEVTGRRLPYSISILFFFIFTLPSALAKNAATLVIGRQLAGLAASAPICNVGGSVADIWAVEERGLPMATFSFAIFIGPCLGPIIGSWIGQEAGWRWIYWVLFIFTGCAFILTLFMPETLASALLKKKAKKLRKETGDPNYHTLEELESPPFSQMMATALWRPLVMLFSEPILAFMTMYLLFFAFPIAFVDIRDFSAGLSGLTFVSIMLGICLAMALMPFQERIYSRVTCHGAYPEARLYPMMLGAIVLPSALFIFAFTGAYAHVHWMGVCVSGFMFGFALLIIYISGNSYIVDSYSNYAASAIAAKTLVRSEIGAMVPLYVNQMFNNMGFQYAGLLLALVGVAIAPIPFFFYRYGESIRSRSARASQEKRKEFSDVIEEKKSDGDNA</sequence>
<comment type="subcellular location">
    <subcellularLocation>
        <location evidence="1">Membrane</location>
        <topology evidence="1">Multi-pass membrane protein</topology>
    </subcellularLocation>
</comment>
<feature type="compositionally biased region" description="Basic and acidic residues" evidence="5">
    <location>
        <begin position="499"/>
        <end position="520"/>
    </location>
</feature>
<name>A0A6A4I6F8_9AGAR</name>
<dbReference type="Gene3D" id="1.20.1250.20">
    <property type="entry name" value="MFS general substrate transporter like domains"/>
    <property type="match status" value="1"/>
</dbReference>
<dbReference type="CDD" id="cd17323">
    <property type="entry name" value="MFS_Tpo1_MDR_like"/>
    <property type="match status" value="1"/>
</dbReference>
<feature type="transmembrane region" description="Helical" evidence="6">
    <location>
        <begin position="203"/>
        <end position="223"/>
    </location>
</feature>
<dbReference type="Pfam" id="PF07690">
    <property type="entry name" value="MFS_1"/>
    <property type="match status" value="1"/>
</dbReference>
<evidence type="ECO:0000256" key="2">
    <source>
        <dbReference type="ARBA" id="ARBA00022692"/>
    </source>
</evidence>
<evidence type="ECO:0000313" key="9">
    <source>
        <dbReference type="Proteomes" id="UP000799118"/>
    </source>
</evidence>
<feature type="transmembrane region" description="Helical" evidence="6">
    <location>
        <begin position="229"/>
        <end position="257"/>
    </location>
</feature>
<evidence type="ECO:0000256" key="6">
    <source>
        <dbReference type="SAM" id="Phobius"/>
    </source>
</evidence>
<evidence type="ECO:0000256" key="5">
    <source>
        <dbReference type="SAM" id="MobiDB-lite"/>
    </source>
</evidence>
<evidence type="ECO:0000259" key="7">
    <source>
        <dbReference type="PROSITE" id="PS50850"/>
    </source>
</evidence>